<sequence>MEIFVKSIVKYFEGIIFFACFNSFIRNYIPIIKNISNFYLKNRDYLFERLDKIINKRSKELEKIFVDTEIRIDLLTSLITANMKNASNGEVLKPMTDEEIRGNLLEAFLGRTDTISNSFCFITYYICKNPHVKQKMLSEIDQVLPKSIDKFYISYNDLRKLKYCEAIIKEACRMVPVIPFTFRTITKECEIAGYKWPPGTNFILNFLGVHGHPEFWSDPEVFNPDRFYNDDLYDKRLGDKSALMMFGGGKRICPGRMLAMVELLLLMVLIYKNHNVELVNMHEPLKIFTYVNTNCQELRVRISSRTLFINLV</sequence>
<comment type="similarity">
    <text evidence="4">Belongs to the cytochrome P450 family.</text>
</comment>
<evidence type="ECO:0000256" key="4">
    <source>
        <dbReference type="RuleBase" id="RU000461"/>
    </source>
</evidence>
<protein>
    <submittedName>
        <fullName evidence="5">Cytochrome P450</fullName>
    </submittedName>
</protein>
<evidence type="ECO:0000313" key="5">
    <source>
        <dbReference type="EMBL" id="RIB07677.1"/>
    </source>
</evidence>
<dbReference type="Proteomes" id="UP000266673">
    <property type="component" value="Unassembled WGS sequence"/>
</dbReference>
<dbReference type="PANTHER" id="PTHR24301:SF2">
    <property type="entry name" value="THROMBOXANE-A SYNTHASE"/>
    <property type="match status" value="1"/>
</dbReference>
<dbReference type="CDD" id="cd00302">
    <property type="entry name" value="cytochrome_P450"/>
    <property type="match status" value="1"/>
</dbReference>
<comment type="caution">
    <text evidence="5">The sequence shown here is derived from an EMBL/GenBank/DDBJ whole genome shotgun (WGS) entry which is preliminary data.</text>
</comment>
<dbReference type="OrthoDB" id="2347964at2759"/>
<evidence type="ECO:0000256" key="2">
    <source>
        <dbReference type="ARBA" id="ARBA00023004"/>
    </source>
</evidence>
<proteinExistence type="inferred from homology"/>
<dbReference type="Gene3D" id="1.10.630.10">
    <property type="entry name" value="Cytochrome P450"/>
    <property type="match status" value="1"/>
</dbReference>
<name>A0A397UF30_9GLOM</name>
<organism evidence="5 6">
    <name type="scientific">Gigaspora rosea</name>
    <dbReference type="NCBI Taxonomy" id="44941"/>
    <lineage>
        <taxon>Eukaryota</taxon>
        <taxon>Fungi</taxon>
        <taxon>Fungi incertae sedis</taxon>
        <taxon>Mucoromycota</taxon>
        <taxon>Glomeromycotina</taxon>
        <taxon>Glomeromycetes</taxon>
        <taxon>Diversisporales</taxon>
        <taxon>Gigasporaceae</taxon>
        <taxon>Gigaspora</taxon>
    </lineage>
</organism>
<accession>A0A397UF30</accession>
<comment type="cofactor">
    <cofactor evidence="3">
        <name>heme</name>
        <dbReference type="ChEBI" id="CHEBI:30413"/>
    </cofactor>
</comment>
<keyword evidence="1 3" id="KW-0479">Metal-binding</keyword>
<dbReference type="PROSITE" id="PS00086">
    <property type="entry name" value="CYTOCHROME_P450"/>
    <property type="match status" value="1"/>
</dbReference>
<keyword evidence="3 4" id="KW-0349">Heme</keyword>
<dbReference type="GO" id="GO:0020037">
    <property type="term" value="F:heme binding"/>
    <property type="evidence" value="ECO:0007669"/>
    <property type="project" value="InterPro"/>
</dbReference>
<dbReference type="SUPFAM" id="SSF48264">
    <property type="entry name" value="Cytochrome P450"/>
    <property type="match status" value="1"/>
</dbReference>
<evidence type="ECO:0000256" key="1">
    <source>
        <dbReference type="ARBA" id="ARBA00022723"/>
    </source>
</evidence>
<keyword evidence="4" id="KW-0503">Monooxygenase</keyword>
<dbReference type="PRINTS" id="PR00385">
    <property type="entry name" value="P450"/>
</dbReference>
<dbReference type="EMBL" id="QKWP01001620">
    <property type="protein sequence ID" value="RIB07677.1"/>
    <property type="molecule type" value="Genomic_DNA"/>
</dbReference>
<dbReference type="PANTHER" id="PTHR24301">
    <property type="entry name" value="THROMBOXANE-A SYNTHASE"/>
    <property type="match status" value="1"/>
</dbReference>
<keyword evidence="4" id="KW-0560">Oxidoreductase</keyword>
<dbReference type="STRING" id="44941.A0A397UF30"/>
<dbReference type="Pfam" id="PF00067">
    <property type="entry name" value="p450"/>
    <property type="match status" value="1"/>
</dbReference>
<evidence type="ECO:0000256" key="3">
    <source>
        <dbReference type="PIRSR" id="PIRSR602401-1"/>
    </source>
</evidence>
<keyword evidence="2 3" id="KW-0408">Iron</keyword>
<dbReference type="InterPro" id="IPR017972">
    <property type="entry name" value="Cyt_P450_CS"/>
</dbReference>
<evidence type="ECO:0000313" key="6">
    <source>
        <dbReference type="Proteomes" id="UP000266673"/>
    </source>
</evidence>
<gene>
    <name evidence="5" type="ORF">C2G38_2273616</name>
</gene>
<dbReference type="GO" id="GO:0005506">
    <property type="term" value="F:iron ion binding"/>
    <property type="evidence" value="ECO:0007669"/>
    <property type="project" value="InterPro"/>
</dbReference>
<dbReference type="InterPro" id="IPR001128">
    <property type="entry name" value="Cyt_P450"/>
</dbReference>
<dbReference type="PRINTS" id="PR00463">
    <property type="entry name" value="EP450I"/>
</dbReference>
<dbReference type="GO" id="GO:0016705">
    <property type="term" value="F:oxidoreductase activity, acting on paired donors, with incorporation or reduction of molecular oxygen"/>
    <property type="evidence" value="ECO:0007669"/>
    <property type="project" value="InterPro"/>
</dbReference>
<dbReference type="InterPro" id="IPR036396">
    <property type="entry name" value="Cyt_P450_sf"/>
</dbReference>
<keyword evidence="6" id="KW-1185">Reference proteome</keyword>
<dbReference type="AlphaFoldDB" id="A0A397UF30"/>
<dbReference type="InterPro" id="IPR002401">
    <property type="entry name" value="Cyt_P450_E_grp-I"/>
</dbReference>
<feature type="binding site" description="axial binding residue" evidence="3">
    <location>
        <position position="253"/>
    </location>
    <ligand>
        <name>heme</name>
        <dbReference type="ChEBI" id="CHEBI:30413"/>
    </ligand>
    <ligandPart>
        <name>Fe</name>
        <dbReference type="ChEBI" id="CHEBI:18248"/>
    </ligandPart>
</feature>
<reference evidence="5 6" key="1">
    <citation type="submission" date="2018-06" db="EMBL/GenBank/DDBJ databases">
        <title>Comparative genomics reveals the genomic features of Rhizophagus irregularis, R. cerebriforme, R. diaphanum and Gigaspora rosea, and their symbiotic lifestyle signature.</title>
        <authorList>
            <person name="Morin E."/>
            <person name="San Clemente H."/>
            <person name="Chen E.C.H."/>
            <person name="De La Providencia I."/>
            <person name="Hainaut M."/>
            <person name="Kuo A."/>
            <person name="Kohler A."/>
            <person name="Murat C."/>
            <person name="Tang N."/>
            <person name="Roy S."/>
            <person name="Loubradou J."/>
            <person name="Henrissat B."/>
            <person name="Grigoriev I.V."/>
            <person name="Corradi N."/>
            <person name="Roux C."/>
            <person name="Martin F.M."/>
        </authorList>
    </citation>
    <scope>NUCLEOTIDE SEQUENCE [LARGE SCALE GENOMIC DNA]</scope>
    <source>
        <strain evidence="5 6">DAOM 194757</strain>
    </source>
</reference>
<dbReference type="GO" id="GO:0004497">
    <property type="term" value="F:monooxygenase activity"/>
    <property type="evidence" value="ECO:0007669"/>
    <property type="project" value="UniProtKB-KW"/>
</dbReference>